<dbReference type="Pfam" id="PF09335">
    <property type="entry name" value="VTT_dom"/>
    <property type="match status" value="1"/>
</dbReference>
<dbReference type="EMBL" id="JAAEDL010000014">
    <property type="protein sequence ID" value="MBR0681860.1"/>
    <property type="molecule type" value="Genomic_DNA"/>
</dbReference>
<dbReference type="InterPro" id="IPR032816">
    <property type="entry name" value="VTT_dom"/>
</dbReference>
<protein>
    <submittedName>
        <fullName evidence="8">DedA family protein</fullName>
    </submittedName>
</protein>
<evidence type="ECO:0000256" key="4">
    <source>
        <dbReference type="ARBA" id="ARBA00022989"/>
    </source>
</evidence>
<gene>
    <name evidence="8" type="ORF">GXW74_15305</name>
</gene>
<keyword evidence="3 6" id="KW-0812">Transmembrane</keyword>
<feature type="domain" description="VTT" evidence="7">
    <location>
        <begin position="30"/>
        <end position="159"/>
    </location>
</feature>
<evidence type="ECO:0000313" key="8">
    <source>
        <dbReference type="EMBL" id="MBR0681860.1"/>
    </source>
</evidence>
<feature type="transmembrane region" description="Helical" evidence="6">
    <location>
        <begin position="6"/>
        <end position="27"/>
    </location>
</feature>
<dbReference type="GO" id="GO:0005886">
    <property type="term" value="C:plasma membrane"/>
    <property type="evidence" value="ECO:0007669"/>
    <property type="project" value="UniProtKB-SubCell"/>
</dbReference>
<feature type="transmembrane region" description="Helical" evidence="6">
    <location>
        <begin position="48"/>
        <end position="69"/>
    </location>
</feature>
<dbReference type="RefSeq" id="WP_211847379.1">
    <property type="nucleotide sequence ID" value="NZ_JAAEDL010000014.1"/>
</dbReference>
<organism evidence="8 9">
    <name type="scientific">Neoroseomonas eburnea</name>
    <dbReference type="NCBI Taxonomy" id="1346889"/>
    <lineage>
        <taxon>Bacteria</taxon>
        <taxon>Pseudomonadati</taxon>
        <taxon>Pseudomonadota</taxon>
        <taxon>Alphaproteobacteria</taxon>
        <taxon>Acetobacterales</taxon>
        <taxon>Acetobacteraceae</taxon>
        <taxon>Neoroseomonas</taxon>
    </lineage>
</organism>
<comment type="caution">
    <text evidence="8">The sequence shown here is derived from an EMBL/GenBank/DDBJ whole genome shotgun (WGS) entry which is preliminary data.</text>
</comment>
<dbReference type="Proteomes" id="UP001138709">
    <property type="component" value="Unassembled WGS sequence"/>
</dbReference>
<proteinExistence type="predicted"/>
<accession>A0A9X9XDS4</accession>
<comment type="subcellular location">
    <subcellularLocation>
        <location evidence="1">Cell membrane</location>
        <topology evidence="1">Multi-pass membrane protein</topology>
    </subcellularLocation>
</comment>
<keyword evidence="2" id="KW-1003">Cell membrane</keyword>
<keyword evidence="4 6" id="KW-1133">Transmembrane helix</keyword>
<dbReference type="AlphaFoldDB" id="A0A9X9XDS4"/>
<dbReference type="PANTHER" id="PTHR42709">
    <property type="entry name" value="ALKALINE PHOSPHATASE LIKE PROTEIN"/>
    <property type="match status" value="1"/>
</dbReference>
<evidence type="ECO:0000256" key="2">
    <source>
        <dbReference type="ARBA" id="ARBA00022475"/>
    </source>
</evidence>
<sequence length="210" mass="23460">MFEWVTNMVAAGGLAGVFALMVLENLFPPIPSELIMAAAGFSAARGEMSLPLLIVAAVAGTVAGNVVWYELGRWLGVERFRPLVARFGKWFAVEEEDLDRATDMLRRWGPVAICFGRMFPGVRTLISVPAGMVLIPRTVFYVWTSLGSAIWLTFLALAGFFLEEHYDKVEHWVEPLAWVVIGAAVGGYAVHLAYAFRRARRRRREQRQQG</sequence>
<evidence type="ECO:0000256" key="3">
    <source>
        <dbReference type="ARBA" id="ARBA00022692"/>
    </source>
</evidence>
<evidence type="ECO:0000256" key="1">
    <source>
        <dbReference type="ARBA" id="ARBA00004651"/>
    </source>
</evidence>
<feature type="transmembrane region" description="Helical" evidence="6">
    <location>
        <begin position="176"/>
        <end position="196"/>
    </location>
</feature>
<evidence type="ECO:0000256" key="5">
    <source>
        <dbReference type="ARBA" id="ARBA00023136"/>
    </source>
</evidence>
<reference evidence="8" key="2">
    <citation type="journal article" date="2021" name="Syst. Appl. Microbiol.">
        <title>Roseomonas hellenica sp. nov., isolated from roots of wild-growing Alkanna tinctoria.</title>
        <authorList>
            <person name="Rat A."/>
            <person name="Naranjo H.D."/>
            <person name="Lebbe L."/>
            <person name="Cnockaert M."/>
            <person name="Krigas N."/>
            <person name="Grigoriadou K."/>
            <person name="Maloupa E."/>
            <person name="Willems A."/>
        </authorList>
    </citation>
    <scope>NUCLEOTIDE SEQUENCE</scope>
    <source>
        <strain evidence="8">LMG 31228</strain>
    </source>
</reference>
<dbReference type="InterPro" id="IPR051311">
    <property type="entry name" value="DedA_domain"/>
</dbReference>
<keyword evidence="9" id="KW-1185">Reference proteome</keyword>
<dbReference type="PANTHER" id="PTHR42709:SF6">
    <property type="entry name" value="UNDECAPRENYL PHOSPHATE TRANSPORTER A"/>
    <property type="match status" value="1"/>
</dbReference>
<evidence type="ECO:0000256" key="6">
    <source>
        <dbReference type="SAM" id="Phobius"/>
    </source>
</evidence>
<keyword evidence="5 6" id="KW-0472">Membrane</keyword>
<feature type="transmembrane region" description="Helical" evidence="6">
    <location>
        <begin position="138"/>
        <end position="161"/>
    </location>
</feature>
<name>A0A9X9XDS4_9PROT</name>
<evidence type="ECO:0000259" key="7">
    <source>
        <dbReference type="Pfam" id="PF09335"/>
    </source>
</evidence>
<reference evidence="8" key="1">
    <citation type="submission" date="2020-01" db="EMBL/GenBank/DDBJ databases">
        <authorList>
            <person name="Rat A."/>
        </authorList>
    </citation>
    <scope>NUCLEOTIDE SEQUENCE</scope>
    <source>
        <strain evidence="8">LMG 31228</strain>
    </source>
</reference>
<evidence type="ECO:0000313" key="9">
    <source>
        <dbReference type="Proteomes" id="UP001138709"/>
    </source>
</evidence>